<dbReference type="AlphaFoldDB" id="A0A5N7MQ89"/>
<evidence type="ECO:0000313" key="2">
    <source>
        <dbReference type="EMBL" id="MPR28619.1"/>
    </source>
</evidence>
<feature type="domain" description="DUF7007" evidence="1">
    <location>
        <begin position="92"/>
        <end position="202"/>
    </location>
</feature>
<proteinExistence type="predicted"/>
<gene>
    <name evidence="2" type="ORF">FS320_26615</name>
</gene>
<accession>A0A5N7MQ89</accession>
<sequence length="274" mass="31220">MTEREIEQLPDIASGVTLRIVERSGNGFCFFVLERPTLPLFQVTTRMEWDSISVNDTLDEAREDAKLVHLSIAELRSVKREYVKPREVGLFSSPWGAPDYAYDYGEGVIKLGTPGHGGFFLTLEANERIHPAWRTGNGFYEEDEQWGIVAHHFPHLFTTRDRTIARRTLINSFPDEFMKVTGEALTADQSHTLRQREFWATNAQNWLVDAAFGVADQDVKVVASLGGRRESNTQRWFLVPANEYKPSLLPFVIDLDRHVEILDASQKTFHPKAA</sequence>
<dbReference type="Proteomes" id="UP000403266">
    <property type="component" value="Unassembled WGS sequence"/>
</dbReference>
<dbReference type="OrthoDB" id="5124200at2"/>
<dbReference type="InterPro" id="IPR054276">
    <property type="entry name" value="DUF7007"/>
</dbReference>
<evidence type="ECO:0000313" key="3">
    <source>
        <dbReference type="Proteomes" id="UP000403266"/>
    </source>
</evidence>
<keyword evidence="3" id="KW-1185">Reference proteome</keyword>
<name>A0A5N7MQ89_9HYPH</name>
<protein>
    <recommendedName>
        <fullName evidence="1">DUF7007 domain-containing protein</fullName>
    </recommendedName>
</protein>
<comment type="caution">
    <text evidence="2">The sequence shown here is derived from an EMBL/GenBank/DDBJ whole genome shotgun (WGS) entry which is preliminary data.</text>
</comment>
<reference evidence="2 3" key="1">
    <citation type="journal article" date="2019" name="Syst. Appl. Microbiol.">
        <title>Microvirga tunisiensis sp. nov., a root nodule symbiotic bacterium isolated from Lupinus micranthus and L. luteus grown in Northern Tunisia.</title>
        <authorList>
            <person name="Msaddak A."/>
            <person name="Rejili M."/>
            <person name="Duran D."/>
            <person name="Mars M."/>
            <person name="Palacios J.M."/>
            <person name="Ruiz-Argueso T."/>
            <person name="Rey L."/>
            <person name="Imperial J."/>
        </authorList>
    </citation>
    <scope>NUCLEOTIDE SEQUENCE [LARGE SCALE GENOMIC DNA]</scope>
    <source>
        <strain evidence="2 3">Lmie10</strain>
    </source>
</reference>
<evidence type="ECO:0000259" key="1">
    <source>
        <dbReference type="Pfam" id="PF22653"/>
    </source>
</evidence>
<dbReference type="EMBL" id="VOSK01000159">
    <property type="protein sequence ID" value="MPR28619.1"/>
    <property type="molecule type" value="Genomic_DNA"/>
</dbReference>
<dbReference type="Pfam" id="PF22653">
    <property type="entry name" value="DUF7007"/>
    <property type="match status" value="1"/>
</dbReference>
<dbReference type="RefSeq" id="WP_152715040.1">
    <property type="nucleotide sequence ID" value="NZ_VOSJ01000256.1"/>
</dbReference>
<organism evidence="2 3">
    <name type="scientific">Microvirga tunisiensis</name>
    <dbReference type="NCBI Taxonomy" id="2108360"/>
    <lineage>
        <taxon>Bacteria</taxon>
        <taxon>Pseudomonadati</taxon>
        <taxon>Pseudomonadota</taxon>
        <taxon>Alphaproteobacteria</taxon>
        <taxon>Hyphomicrobiales</taxon>
        <taxon>Methylobacteriaceae</taxon>
        <taxon>Microvirga</taxon>
    </lineage>
</organism>